<dbReference type="STRING" id="85558.T45_05551"/>
<organism evidence="1 2">
    <name type="scientific">Streptomyces turgidiscabies (strain Car8)</name>
    <dbReference type="NCBI Taxonomy" id="698760"/>
    <lineage>
        <taxon>Bacteria</taxon>
        <taxon>Bacillati</taxon>
        <taxon>Actinomycetota</taxon>
        <taxon>Actinomycetes</taxon>
        <taxon>Kitasatosporales</taxon>
        <taxon>Streptomycetaceae</taxon>
        <taxon>Streptomyces</taxon>
    </lineage>
</organism>
<dbReference type="GeneID" id="97398749"/>
<evidence type="ECO:0008006" key="3">
    <source>
        <dbReference type="Google" id="ProtNLM"/>
    </source>
</evidence>
<sequence length="62" mass="6798">MSLALVDAPAGVFPFRRDPGFLCAVNLQDEPYRLPEHTPNLLAGVPMTDGPLEPDHATWLQV</sequence>
<name>L7F0Y4_STRT8</name>
<evidence type="ECO:0000313" key="2">
    <source>
        <dbReference type="Proteomes" id="UP000010931"/>
    </source>
</evidence>
<dbReference type="PATRIC" id="fig|698760.3.peg.6517"/>
<dbReference type="RefSeq" id="WP_006380372.1">
    <property type="nucleotide sequence ID" value="NZ_AEJB01000441.1"/>
</dbReference>
<dbReference type="Proteomes" id="UP000010931">
    <property type="component" value="Unassembled WGS sequence"/>
</dbReference>
<proteinExistence type="predicted"/>
<keyword evidence="2" id="KW-1185">Reference proteome</keyword>
<reference evidence="1 2" key="1">
    <citation type="journal article" date="2011" name="Plasmid">
        <title>Streptomyces turgidiscabies Car8 contains a modular pathogenicity island that shares virulence genes with other actinobacterial plant pathogens.</title>
        <authorList>
            <person name="Huguet-Tapia J.C."/>
            <person name="Badger J.H."/>
            <person name="Loria R."/>
            <person name="Pettis G.S."/>
        </authorList>
    </citation>
    <scope>NUCLEOTIDE SEQUENCE [LARGE SCALE GENOMIC DNA]</scope>
    <source>
        <strain evidence="1 2">Car8</strain>
    </source>
</reference>
<dbReference type="EMBL" id="AEJB01000441">
    <property type="protein sequence ID" value="ELP64611.1"/>
    <property type="molecule type" value="Genomic_DNA"/>
</dbReference>
<protein>
    <recommendedName>
        <fullName evidence="3">DUF3459 domain-containing protein</fullName>
    </recommendedName>
</protein>
<dbReference type="AlphaFoldDB" id="L7F0Y4"/>
<accession>L7F0Y4</accession>
<comment type="caution">
    <text evidence="1">The sequence shown here is derived from an EMBL/GenBank/DDBJ whole genome shotgun (WGS) entry which is preliminary data.</text>
</comment>
<evidence type="ECO:0000313" key="1">
    <source>
        <dbReference type="EMBL" id="ELP64611.1"/>
    </source>
</evidence>
<gene>
    <name evidence="1" type="ORF">STRTUCAR8_09180</name>
</gene>